<dbReference type="Proteomes" id="UP000008153">
    <property type="component" value="Chromosome 14"/>
</dbReference>
<proteinExistence type="predicted"/>
<dbReference type="OMA" id="MRQHTAH"/>
<dbReference type="InParanoid" id="A0A381MFS8"/>
<protein>
    <submittedName>
        <fullName evidence="1">Uncharacterized protein</fullName>
    </submittedName>
</protein>
<evidence type="ECO:0000313" key="1">
    <source>
        <dbReference type="EMBL" id="CBZ08510.1"/>
    </source>
</evidence>
<name>A0A381MFS8_LEIIN</name>
<dbReference type="GeneID" id="10966151"/>
<accession>E9AGK9</accession>
<dbReference type="EMBL" id="FR796446">
    <property type="protein sequence ID" value="CBZ08510.1"/>
    <property type="molecule type" value="Genomic_DNA"/>
</dbReference>
<gene>
    <name evidence="1" type="ORF">LINJ_14_0400</name>
</gene>
<dbReference type="VEuPathDB" id="TriTrypDB:LINF_140009000"/>
<reference evidence="1 2" key="1">
    <citation type="journal article" date="2007" name="Nat. Genet.">
        <title>Comparative genomic analysis of three Leishmania species that cause diverse human disease.</title>
        <authorList>
            <person name="Peacock C.S."/>
            <person name="Seeger K."/>
            <person name="Harris D."/>
            <person name="Murphy L."/>
            <person name="Ruiz J.C."/>
            <person name="Quail M.A."/>
            <person name="Peters N."/>
            <person name="Adlem E."/>
            <person name="Tivey A."/>
            <person name="Aslett M."/>
            <person name="Kerhornou A."/>
            <person name="Ivens A."/>
            <person name="Fraser A."/>
            <person name="Rajandream M.A."/>
            <person name="Carver T."/>
            <person name="Norbertczak H."/>
            <person name="Chillingworth T."/>
            <person name="Hance Z."/>
            <person name="Jagels K."/>
            <person name="Moule S."/>
            <person name="Ormond D."/>
            <person name="Rutter S."/>
            <person name="Squares R."/>
            <person name="Whitehead S."/>
            <person name="Rabbinowitsch E."/>
            <person name="Arrowsmith C."/>
            <person name="White B."/>
            <person name="Thurston S."/>
            <person name="Bringaud F."/>
            <person name="Baldauf S.L."/>
            <person name="Faulconbridge A."/>
            <person name="Jeffares D."/>
            <person name="Depledge D.P."/>
            <person name="Oyola S.O."/>
            <person name="Hilley J.D."/>
            <person name="Brito L.O."/>
            <person name="Tosi L.R."/>
            <person name="Barrell B."/>
            <person name="Cruz A.K."/>
            <person name="Mottram J.C."/>
            <person name="Smith D.F."/>
            <person name="Berriman M."/>
        </authorList>
    </citation>
    <scope>NUCLEOTIDE SEQUENCE [LARGE SCALE GENOMIC DNA]</scope>
    <source>
        <strain evidence="1 2">JPCM5</strain>
    </source>
</reference>
<keyword evidence="2" id="KW-1185">Reference proteome</keyword>
<dbReference type="KEGG" id="lif:LINJ_14_0400"/>
<reference key="3">
    <citation type="submission" date="2011-02" db="EMBL/GenBank/DDBJ databases">
        <title>Chromosome and gene copy number variation allow genomic structural differences between species and strains of Leishmania.</title>
        <authorList>
            <person name="Hilley J.D."/>
            <person name="Rogers M."/>
            <person name="Wilkes J."/>
            <person name="Dickens N.J."/>
            <person name="Bates P."/>
            <person name="Depledge D.P."/>
            <person name="Harris D."/>
            <person name="Her Y."/>
            <person name="Herzyk P."/>
            <person name="Imamura H."/>
            <person name="Otto T.D."/>
            <person name="Saad W."/>
            <person name="Seeger K."/>
            <person name="Berriman M."/>
            <person name="Smith D.F."/>
            <person name="Hertz-Fowler C."/>
            <person name="Mottram J.C."/>
        </authorList>
    </citation>
    <scope>NUCLEOTIDE SEQUENCE</scope>
    <source>
        <strain>JPCM5</strain>
    </source>
</reference>
<dbReference type="AlphaFoldDB" id="A0A381MFS8"/>
<organism evidence="1 2">
    <name type="scientific">Leishmania infantum</name>
    <dbReference type="NCBI Taxonomy" id="5671"/>
    <lineage>
        <taxon>Eukaryota</taxon>
        <taxon>Discoba</taxon>
        <taxon>Euglenozoa</taxon>
        <taxon>Kinetoplastea</taxon>
        <taxon>Metakinetoplastina</taxon>
        <taxon>Trypanosomatida</taxon>
        <taxon>Trypanosomatidae</taxon>
        <taxon>Leishmaniinae</taxon>
        <taxon>Leishmania</taxon>
    </lineage>
</organism>
<reference evidence="1 2" key="2">
    <citation type="journal article" date="2011" name="Genome Res.">
        <title>Chromosome and gene copy number variation allow major structural change between species and strains of Leishmania.</title>
        <authorList>
            <person name="Rogers M.B."/>
            <person name="Hilley J.D."/>
            <person name="Dickens N.J."/>
            <person name="Wilkes J."/>
            <person name="Bates P.A."/>
            <person name="Depledge D.P."/>
            <person name="Harris D."/>
            <person name="Her Y."/>
            <person name="Herzyk P."/>
            <person name="Imamura H."/>
            <person name="Otto T.D."/>
            <person name="Sanders M."/>
            <person name="Seeger K."/>
            <person name="Dujardin J.C."/>
            <person name="Berriman M."/>
            <person name="Smith D.F."/>
            <person name="Hertz-Fowler C."/>
            <person name="Mottram J.C."/>
        </authorList>
    </citation>
    <scope>NUCLEOTIDE SEQUENCE [LARGE SCALE GENOMIC DNA]</scope>
    <source>
        <strain evidence="1 2">JPCM5</strain>
    </source>
</reference>
<evidence type="ECO:0000313" key="2">
    <source>
        <dbReference type="Proteomes" id="UP000008153"/>
    </source>
</evidence>
<accession>A0A5K1UMV7</accession>
<accession>A0A381MFS8</accession>
<sequence length="310" mass="34532">MGLLGKERAGSFKATDTSGRHFLWTIDKFSQYTLGVTLDSDNVTCFTKVKFHLHMTLRTCGAVGIYIHYKKPPIPKYSYYLTNSKCEGTRQHTAHSLPDGTERCGHWNVCSHGDLKEFLGEDDTLLVHFCFDDDTLVVNQLGQSNISVTWSIPKLETQNLCPYSSRSFFVGDTVLIAQIDAKQKDGHTGRKYSYEDVVTYIIFVFCRKGNMPPHSIELVDSAGNAYFQLSKKEDESGLTALVDRSVVEKNIENTGALLVRINFSTSGNPLDLLNTISDDVSAEGERKGSTSNGCTVHLDDKKEVCTVMDD</sequence>
<accession>A0A2K4YPP8</accession>
<dbReference type="RefSeq" id="XP_003392361.1">
    <property type="nucleotide sequence ID" value="XM_003392313.1"/>
</dbReference>